<evidence type="ECO:0000256" key="7">
    <source>
        <dbReference type="ARBA" id="ARBA00023187"/>
    </source>
</evidence>
<gene>
    <name evidence="9" type="ORF">LSAA_14291</name>
</gene>
<dbReference type="OrthoDB" id="147332at2759"/>
<keyword evidence="5" id="KW-0507">mRNA processing</keyword>
<dbReference type="AlphaFoldDB" id="A0A7R8D545"/>
<evidence type="ECO:0000256" key="5">
    <source>
        <dbReference type="ARBA" id="ARBA00022664"/>
    </source>
</evidence>
<dbReference type="GO" id="GO:0030425">
    <property type="term" value="C:dendrite"/>
    <property type="evidence" value="ECO:0007669"/>
    <property type="project" value="TreeGrafter"/>
</dbReference>
<dbReference type="GO" id="GO:0030165">
    <property type="term" value="F:PDZ domain binding"/>
    <property type="evidence" value="ECO:0007669"/>
    <property type="project" value="TreeGrafter"/>
</dbReference>
<reference evidence="9" key="1">
    <citation type="submission" date="2021-02" db="EMBL/GenBank/DDBJ databases">
        <authorList>
            <person name="Bekaert M."/>
        </authorList>
    </citation>
    <scope>NUCLEOTIDE SEQUENCE</scope>
    <source>
        <strain evidence="9">IoA-00</strain>
    </source>
</reference>
<evidence type="ECO:0000256" key="2">
    <source>
        <dbReference type="ARBA" id="ARBA00009021"/>
    </source>
</evidence>
<keyword evidence="6" id="KW-0747">Spliceosome</keyword>
<evidence type="ECO:0000313" key="9">
    <source>
        <dbReference type="EMBL" id="CAF3031370.1"/>
    </source>
</evidence>
<protein>
    <recommendedName>
        <fullName evidence="3">Cysteine-rich PDZ-binding protein</fullName>
    </recommendedName>
    <alternativeName>
        <fullName evidence="8">Cysteine-rich interactor of PDZ three</fullName>
    </alternativeName>
</protein>
<keyword evidence="10" id="KW-1185">Reference proteome</keyword>
<name>A0A7R8D545_LEPSM</name>
<dbReference type="GO" id="GO:0005737">
    <property type="term" value="C:cytoplasm"/>
    <property type="evidence" value="ECO:0007669"/>
    <property type="project" value="UniProtKB-SubCell"/>
</dbReference>
<evidence type="ECO:0000313" key="10">
    <source>
        <dbReference type="Proteomes" id="UP000675881"/>
    </source>
</evidence>
<evidence type="ECO:0000256" key="8">
    <source>
        <dbReference type="ARBA" id="ARBA00032518"/>
    </source>
</evidence>
<dbReference type="GO" id="GO:0008017">
    <property type="term" value="F:microtubule binding"/>
    <property type="evidence" value="ECO:0007669"/>
    <property type="project" value="TreeGrafter"/>
</dbReference>
<dbReference type="GO" id="GO:0031122">
    <property type="term" value="P:cytoplasmic microtubule organization"/>
    <property type="evidence" value="ECO:0007669"/>
    <property type="project" value="TreeGrafter"/>
</dbReference>
<keyword evidence="7" id="KW-0508">mRNA splicing</keyword>
<dbReference type="GO" id="GO:0006397">
    <property type="term" value="P:mRNA processing"/>
    <property type="evidence" value="ECO:0007669"/>
    <property type="project" value="UniProtKB-KW"/>
</dbReference>
<keyword evidence="4" id="KW-0963">Cytoplasm</keyword>
<evidence type="ECO:0000256" key="4">
    <source>
        <dbReference type="ARBA" id="ARBA00022490"/>
    </source>
</evidence>
<dbReference type="EMBL" id="HG994587">
    <property type="protein sequence ID" value="CAF3031370.1"/>
    <property type="molecule type" value="Genomic_DNA"/>
</dbReference>
<comment type="subcellular location">
    <subcellularLocation>
        <location evidence="1">Cytoplasm</location>
    </subcellularLocation>
</comment>
<dbReference type="Proteomes" id="UP000675881">
    <property type="component" value="Chromosome 8"/>
</dbReference>
<dbReference type="GO" id="GO:0008380">
    <property type="term" value="P:RNA splicing"/>
    <property type="evidence" value="ECO:0007669"/>
    <property type="project" value="UniProtKB-KW"/>
</dbReference>
<sequence>MASLGNALVTKILGHSAAEKAFRPWWDNLEDFLVYGLVMLGLIVAPTAIINGTPLDCNFCAEEDCRIYFNRTNTSHRDPENPGYNSLWVKKYCTMTAVDGFILYFPYLLLIMALVIVLIERVFLRIFRAGLKLDAFYSLVQKNLEDAEEEFNVDEKEYDDSVNNRTAIEVLHSFTSNSNYFASYMGFRVCKKTSLSIVMSMASIMNALGILRSSILWLLLPQLGALSRIMRQYRIMLHERHGVDEDTAFFRGVKLDIFQKQGSETLIGSSCHYLRQKCIASHLKVHREGTTATVEVGEAEAIRDLFSKMEDLSCIFTVQIYPPTVNSSVHALKFGPYRSFKEKAVDIEMQPLNHSRKVRSAVFNNLLEECAHNYVIDSLLFFNSIKIKKDPESKESWIEALSTNVNDMVCEKCEKKGKIGKVIVPDPWKAGSRNNTEGGGRKVNENKLLSSSKNRFSPTTSIFKKCRICKSKIHVKGAHYCQECAYKKGICSMCGTKILKTKNYKQTSV</sequence>
<dbReference type="PANTHER" id="PTHR11805">
    <property type="entry name" value="CYSTEINE-RICH PDZ-BINDING PROTEIN"/>
    <property type="match status" value="1"/>
</dbReference>
<comment type="similarity">
    <text evidence="2">Belongs to the CRIPT family.</text>
</comment>
<dbReference type="InterPro" id="IPR019367">
    <property type="entry name" value="PDZ-binding_CRIPT"/>
</dbReference>
<evidence type="ECO:0000256" key="3">
    <source>
        <dbReference type="ARBA" id="ARBA00018615"/>
    </source>
</evidence>
<proteinExistence type="inferred from homology"/>
<evidence type="ECO:0000256" key="6">
    <source>
        <dbReference type="ARBA" id="ARBA00022728"/>
    </source>
</evidence>
<dbReference type="PANTHER" id="PTHR11805:SF1">
    <property type="entry name" value="CYSTEINE-RICH PDZ-BINDING PROTEIN"/>
    <property type="match status" value="1"/>
</dbReference>
<dbReference type="Pfam" id="PF10235">
    <property type="entry name" value="Cript"/>
    <property type="match status" value="1"/>
</dbReference>
<evidence type="ECO:0000256" key="1">
    <source>
        <dbReference type="ARBA" id="ARBA00004496"/>
    </source>
</evidence>
<dbReference type="GO" id="GO:0005681">
    <property type="term" value="C:spliceosomal complex"/>
    <property type="evidence" value="ECO:0007669"/>
    <property type="project" value="UniProtKB-KW"/>
</dbReference>
<accession>A0A7R8D545</accession>
<organism evidence="9 10">
    <name type="scientific">Lepeophtheirus salmonis</name>
    <name type="common">Salmon louse</name>
    <name type="synonym">Caligus salmonis</name>
    <dbReference type="NCBI Taxonomy" id="72036"/>
    <lineage>
        <taxon>Eukaryota</taxon>
        <taxon>Metazoa</taxon>
        <taxon>Ecdysozoa</taxon>
        <taxon>Arthropoda</taxon>
        <taxon>Crustacea</taxon>
        <taxon>Multicrustacea</taxon>
        <taxon>Hexanauplia</taxon>
        <taxon>Copepoda</taxon>
        <taxon>Siphonostomatoida</taxon>
        <taxon>Caligidae</taxon>
        <taxon>Lepeophtheirus</taxon>
    </lineage>
</organism>